<accession>A0A0F9NNC6</accession>
<reference evidence="2" key="1">
    <citation type="journal article" date="2015" name="Nature">
        <title>Complex archaea that bridge the gap between prokaryotes and eukaryotes.</title>
        <authorList>
            <person name="Spang A."/>
            <person name="Saw J.H."/>
            <person name="Jorgensen S.L."/>
            <person name="Zaremba-Niedzwiedzka K."/>
            <person name="Martijn J."/>
            <person name="Lind A.E."/>
            <person name="van Eijk R."/>
            <person name="Schleper C."/>
            <person name="Guy L."/>
            <person name="Ettema T.J."/>
        </authorList>
    </citation>
    <scope>NUCLEOTIDE SEQUENCE</scope>
</reference>
<dbReference type="Pfam" id="PF00196">
    <property type="entry name" value="GerE"/>
    <property type="match status" value="1"/>
</dbReference>
<sequence>MPNEIDRLLSRHWKIMDLSLAGWGSKQIAEALGITPQTVSNVTNSPIFQDEMARRRGNIEKTSDTELALTPSKAKEKLDTLALGAAEKLGQLIDSRDEAIAHRSSVAVLDKVLGGDMGKVRPIVINAEAVQLLQLTLEESVAMKEAM</sequence>
<protein>
    <recommendedName>
        <fullName evidence="1">HTH luxR-type domain-containing protein</fullName>
    </recommendedName>
</protein>
<dbReference type="Gene3D" id="1.10.10.10">
    <property type="entry name" value="Winged helix-like DNA-binding domain superfamily/Winged helix DNA-binding domain"/>
    <property type="match status" value="1"/>
</dbReference>
<dbReference type="GO" id="GO:0003677">
    <property type="term" value="F:DNA binding"/>
    <property type="evidence" value="ECO:0007669"/>
    <property type="project" value="InterPro"/>
</dbReference>
<comment type="caution">
    <text evidence="2">The sequence shown here is derived from an EMBL/GenBank/DDBJ whole genome shotgun (WGS) entry which is preliminary data.</text>
</comment>
<dbReference type="GO" id="GO:0006355">
    <property type="term" value="P:regulation of DNA-templated transcription"/>
    <property type="evidence" value="ECO:0007669"/>
    <property type="project" value="InterPro"/>
</dbReference>
<dbReference type="EMBL" id="LAZR01006688">
    <property type="protein sequence ID" value="KKM90310.1"/>
    <property type="molecule type" value="Genomic_DNA"/>
</dbReference>
<proteinExistence type="predicted"/>
<organism evidence="2">
    <name type="scientific">marine sediment metagenome</name>
    <dbReference type="NCBI Taxonomy" id="412755"/>
    <lineage>
        <taxon>unclassified sequences</taxon>
        <taxon>metagenomes</taxon>
        <taxon>ecological metagenomes</taxon>
    </lineage>
</organism>
<name>A0A0F9NNC6_9ZZZZ</name>
<evidence type="ECO:0000313" key="2">
    <source>
        <dbReference type="EMBL" id="KKM90310.1"/>
    </source>
</evidence>
<dbReference type="AlphaFoldDB" id="A0A0F9NNC6"/>
<gene>
    <name evidence="2" type="ORF">LCGC14_1239880</name>
</gene>
<dbReference type="SUPFAM" id="SSF46894">
    <property type="entry name" value="C-terminal effector domain of the bipartite response regulators"/>
    <property type="match status" value="1"/>
</dbReference>
<dbReference type="InterPro" id="IPR016032">
    <property type="entry name" value="Sig_transdc_resp-reg_C-effctor"/>
</dbReference>
<dbReference type="InterPro" id="IPR036388">
    <property type="entry name" value="WH-like_DNA-bd_sf"/>
</dbReference>
<dbReference type="InterPro" id="IPR000792">
    <property type="entry name" value="Tscrpt_reg_LuxR_C"/>
</dbReference>
<feature type="domain" description="HTH luxR-type" evidence="1">
    <location>
        <begin position="10"/>
        <end position="41"/>
    </location>
</feature>
<evidence type="ECO:0000259" key="1">
    <source>
        <dbReference type="Pfam" id="PF00196"/>
    </source>
</evidence>